<dbReference type="Gene3D" id="1.10.10.10">
    <property type="entry name" value="Winged helix-like DNA-binding domain superfamily/Winged helix DNA-binding domain"/>
    <property type="match status" value="1"/>
</dbReference>
<proteinExistence type="predicted"/>
<name>A0AA96ZXJ3_9EURY</name>
<protein>
    <submittedName>
        <fullName evidence="1">Uncharacterized protein</fullName>
    </submittedName>
</protein>
<dbReference type="InterPro" id="IPR036390">
    <property type="entry name" value="WH_DNA-bd_sf"/>
</dbReference>
<gene>
    <name evidence="1" type="ORF">MsAm2_09180</name>
</gene>
<evidence type="ECO:0000313" key="2">
    <source>
        <dbReference type="Proteomes" id="UP001304970"/>
    </source>
</evidence>
<dbReference type="SUPFAM" id="SSF46785">
    <property type="entry name" value="Winged helix' DNA-binding domain"/>
    <property type="match status" value="1"/>
</dbReference>
<evidence type="ECO:0000313" key="1">
    <source>
        <dbReference type="EMBL" id="WNY27127.1"/>
    </source>
</evidence>
<dbReference type="AlphaFoldDB" id="A0AA96ZXJ3"/>
<dbReference type="GeneID" id="89228336"/>
<sequence>MMLNDLEKLLFQEKTCLSILFIYEKEVTYISEVAENIDSTFSHTNKIIKKLDELGFISTFFEGRTRFLKLTPKGYYYAQHLTNAYKIAVSNEYFEFPEGYAPVRKAEEKTMELPAHSLDTDTGITYEAVSFHKKENRGIREKKVYVGPLTLDDRLEIFCGNIQDIYEEQTMAEADSGVLLRKLGPYDRELKMIGKEIEQMENPDPKLVKTYRVAVMKYSFYLGKEYEK</sequence>
<accession>A0AA96ZXJ3</accession>
<keyword evidence="2" id="KW-1185">Reference proteome</keyword>
<dbReference type="Proteomes" id="UP001304970">
    <property type="component" value="Chromosome"/>
</dbReference>
<dbReference type="RefSeq" id="WP_338097106.1">
    <property type="nucleotide sequence ID" value="NZ_CP131061.1"/>
</dbReference>
<reference evidence="1 2" key="1">
    <citation type="submission" date="2023-07" db="EMBL/GenBank/DDBJ databases">
        <title>Closed genome sequence of Methanosarcinaceae archaeon Am2.</title>
        <authorList>
            <person name="Poehlein A."/>
            <person name="Protasov E."/>
            <person name="Platt K."/>
            <person name="Reeh H."/>
            <person name="Daniel R."/>
            <person name="Brune A."/>
        </authorList>
    </citation>
    <scope>NUCLEOTIDE SEQUENCE [LARGE SCALE GENOMIC DNA]</scope>
    <source>
        <strain evidence="1 2">Am2</strain>
    </source>
</reference>
<organism evidence="1 2">
    <name type="scientific">Methanolapillus ohkumae</name>
    <dbReference type="NCBI Taxonomy" id="3028298"/>
    <lineage>
        <taxon>Archaea</taxon>
        <taxon>Methanobacteriati</taxon>
        <taxon>Methanobacteriota</taxon>
        <taxon>Stenosarchaea group</taxon>
        <taxon>Methanomicrobia</taxon>
        <taxon>Methanosarcinales</taxon>
        <taxon>Methanosarcinaceae</taxon>
        <taxon>Methanolapillus</taxon>
    </lineage>
</organism>
<dbReference type="EMBL" id="CP131061">
    <property type="protein sequence ID" value="WNY27127.1"/>
    <property type="molecule type" value="Genomic_DNA"/>
</dbReference>
<dbReference type="InterPro" id="IPR036388">
    <property type="entry name" value="WH-like_DNA-bd_sf"/>
</dbReference>